<gene>
    <name evidence="2" type="ORF">VNO77_21625</name>
</gene>
<keyword evidence="1" id="KW-0812">Transmembrane</keyword>
<sequence>MLLVQSNLWVKVLKEKCRDVEGLVREGVFEKPFLWCGKYEVVGGGTAARNLISFHTIYGMLASQKEKRKGTILAYGFLERVLIDRVGSTTNLGCSKHSWRQVSKNLTTHRHVGMVRTRCKVGDHKDDWGRSVDESMIVLRLRIKKMKMLEANEEAPCDWMEWEKQYYAHYDQHISEAIGLLQSYLMDLRPSLALGMLLFVVLSVLICSGVGLFHALEIAKNLLYMLLRFKI</sequence>
<evidence type="ECO:0000256" key="1">
    <source>
        <dbReference type="SAM" id="Phobius"/>
    </source>
</evidence>
<organism evidence="2 3">
    <name type="scientific">Canavalia gladiata</name>
    <name type="common">Sword bean</name>
    <name type="synonym">Dolichos gladiatus</name>
    <dbReference type="NCBI Taxonomy" id="3824"/>
    <lineage>
        <taxon>Eukaryota</taxon>
        <taxon>Viridiplantae</taxon>
        <taxon>Streptophyta</taxon>
        <taxon>Embryophyta</taxon>
        <taxon>Tracheophyta</taxon>
        <taxon>Spermatophyta</taxon>
        <taxon>Magnoliopsida</taxon>
        <taxon>eudicotyledons</taxon>
        <taxon>Gunneridae</taxon>
        <taxon>Pentapetalae</taxon>
        <taxon>rosids</taxon>
        <taxon>fabids</taxon>
        <taxon>Fabales</taxon>
        <taxon>Fabaceae</taxon>
        <taxon>Papilionoideae</taxon>
        <taxon>50 kb inversion clade</taxon>
        <taxon>NPAAA clade</taxon>
        <taxon>indigoferoid/millettioid clade</taxon>
        <taxon>Phaseoleae</taxon>
        <taxon>Canavalia</taxon>
    </lineage>
</organism>
<name>A0AAN9QRS2_CANGL</name>
<evidence type="ECO:0000313" key="2">
    <source>
        <dbReference type="EMBL" id="KAK7340908.1"/>
    </source>
</evidence>
<reference evidence="2 3" key="1">
    <citation type="submission" date="2024-01" db="EMBL/GenBank/DDBJ databases">
        <title>The genomes of 5 underutilized Papilionoideae crops provide insights into root nodulation and disease resistanc.</title>
        <authorList>
            <person name="Jiang F."/>
        </authorList>
    </citation>
    <scope>NUCLEOTIDE SEQUENCE [LARGE SCALE GENOMIC DNA]</scope>
    <source>
        <strain evidence="2">LVBAO_FW01</strain>
        <tissue evidence="2">Leaves</tissue>
    </source>
</reference>
<dbReference type="PANTHER" id="PTHR33782:SF27">
    <property type="entry name" value="PROTEIN, PUTATIVE-RELATED"/>
    <property type="match status" value="1"/>
</dbReference>
<accession>A0AAN9QRS2</accession>
<proteinExistence type="predicted"/>
<protein>
    <submittedName>
        <fullName evidence="2">Uncharacterized protein</fullName>
    </submittedName>
</protein>
<feature type="transmembrane region" description="Helical" evidence="1">
    <location>
        <begin position="192"/>
        <end position="216"/>
    </location>
</feature>
<dbReference type="PANTHER" id="PTHR33782">
    <property type="entry name" value="OS01G0121600 PROTEIN"/>
    <property type="match status" value="1"/>
</dbReference>
<keyword evidence="1" id="KW-1133">Transmembrane helix</keyword>
<dbReference type="Proteomes" id="UP001367508">
    <property type="component" value="Unassembled WGS sequence"/>
</dbReference>
<comment type="caution">
    <text evidence="2">The sequence shown here is derived from an EMBL/GenBank/DDBJ whole genome shotgun (WGS) entry which is preliminary data.</text>
</comment>
<keyword evidence="3" id="KW-1185">Reference proteome</keyword>
<evidence type="ECO:0000313" key="3">
    <source>
        <dbReference type="Proteomes" id="UP001367508"/>
    </source>
</evidence>
<dbReference type="AlphaFoldDB" id="A0AAN9QRS2"/>
<keyword evidence="1" id="KW-0472">Membrane</keyword>
<dbReference type="EMBL" id="JAYMYQ010000004">
    <property type="protein sequence ID" value="KAK7340908.1"/>
    <property type="molecule type" value="Genomic_DNA"/>
</dbReference>